<gene>
    <name evidence="2" type="ORF">SELMODRAFT_101072</name>
</gene>
<evidence type="ECO:0000313" key="3">
    <source>
        <dbReference type="Proteomes" id="UP000001514"/>
    </source>
</evidence>
<accession>D8RTL1</accession>
<dbReference type="EMBL" id="GL377589">
    <property type="protein sequence ID" value="EFJ24694.1"/>
    <property type="molecule type" value="Genomic_DNA"/>
</dbReference>
<dbReference type="PANTHER" id="PTHR12496:SF0">
    <property type="entry name" value="METHYLTRANSFERASE DOMAIN-CONTAINING PROTEIN"/>
    <property type="match status" value="1"/>
</dbReference>
<dbReference type="AlphaFoldDB" id="D8RTL1"/>
<dbReference type="FunCoup" id="D8RTL1">
    <property type="interactions" value="2868"/>
</dbReference>
<reference evidence="2 3" key="1">
    <citation type="journal article" date="2011" name="Science">
        <title>The Selaginella genome identifies genetic changes associated with the evolution of vascular plants.</title>
        <authorList>
            <person name="Banks J.A."/>
            <person name="Nishiyama T."/>
            <person name="Hasebe M."/>
            <person name="Bowman J.L."/>
            <person name="Gribskov M."/>
            <person name="dePamphilis C."/>
            <person name="Albert V.A."/>
            <person name="Aono N."/>
            <person name="Aoyama T."/>
            <person name="Ambrose B.A."/>
            <person name="Ashton N.W."/>
            <person name="Axtell M.J."/>
            <person name="Barker E."/>
            <person name="Barker M.S."/>
            <person name="Bennetzen J.L."/>
            <person name="Bonawitz N.D."/>
            <person name="Chapple C."/>
            <person name="Cheng C."/>
            <person name="Correa L.G."/>
            <person name="Dacre M."/>
            <person name="DeBarry J."/>
            <person name="Dreyer I."/>
            <person name="Elias M."/>
            <person name="Engstrom E.M."/>
            <person name="Estelle M."/>
            <person name="Feng L."/>
            <person name="Finet C."/>
            <person name="Floyd S.K."/>
            <person name="Frommer W.B."/>
            <person name="Fujita T."/>
            <person name="Gramzow L."/>
            <person name="Gutensohn M."/>
            <person name="Harholt J."/>
            <person name="Hattori M."/>
            <person name="Heyl A."/>
            <person name="Hirai T."/>
            <person name="Hiwatashi Y."/>
            <person name="Ishikawa M."/>
            <person name="Iwata M."/>
            <person name="Karol K.G."/>
            <person name="Koehler B."/>
            <person name="Kolukisaoglu U."/>
            <person name="Kubo M."/>
            <person name="Kurata T."/>
            <person name="Lalonde S."/>
            <person name="Li K."/>
            <person name="Li Y."/>
            <person name="Litt A."/>
            <person name="Lyons E."/>
            <person name="Manning G."/>
            <person name="Maruyama T."/>
            <person name="Michael T.P."/>
            <person name="Mikami K."/>
            <person name="Miyazaki S."/>
            <person name="Morinaga S."/>
            <person name="Murata T."/>
            <person name="Mueller-Roeber B."/>
            <person name="Nelson D.R."/>
            <person name="Obara M."/>
            <person name="Oguri Y."/>
            <person name="Olmstead R.G."/>
            <person name="Onodera N."/>
            <person name="Petersen B.L."/>
            <person name="Pils B."/>
            <person name="Prigge M."/>
            <person name="Rensing S.A."/>
            <person name="Riano-Pachon D.M."/>
            <person name="Roberts A.W."/>
            <person name="Sato Y."/>
            <person name="Scheller H.V."/>
            <person name="Schulz B."/>
            <person name="Schulz C."/>
            <person name="Shakirov E.V."/>
            <person name="Shibagaki N."/>
            <person name="Shinohara N."/>
            <person name="Shippen D.E."/>
            <person name="Soerensen I."/>
            <person name="Sotooka R."/>
            <person name="Sugimoto N."/>
            <person name="Sugita M."/>
            <person name="Sumikawa N."/>
            <person name="Tanurdzic M."/>
            <person name="Theissen G."/>
            <person name="Ulvskov P."/>
            <person name="Wakazuki S."/>
            <person name="Weng J.K."/>
            <person name="Willats W.W."/>
            <person name="Wipf D."/>
            <person name="Wolf P.G."/>
            <person name="Yang L."/>
            <person name="Zimmer A.D."/>
            <person name="Zhu Q."/>
            <person name="Mitros T."/>
            <person name="Hellsten U."/>
            <person name="Loque D."/>
            <person name="Otillar R."/>
            <person name="Salamov A."/>
            <person name="Schmutz J."/>
            <person name="Shapiro H."/>
            <person name="Lindquist E."/>
            <person name="Lucas S."/>
            <person name="Rokhsar D."/>
            <person name="Grigoriev I.V."/>
        </authorList>
    </citation>
    <scope>NUCLEOTIDE SEQUENCE [LARGE SCALE GENOMIC DNA]</scope>
</reference>
<dbReference type="SUPFAM" id="SSF53335">
    <property type="entry name" value="S-adenosyl-L-methionine-dependent methyltransferases"/>
    <property type="match status" value="1"/>
</dbReference>
<keyword evidence="3" id="KW-1185">Reference proteome</keyword>
<dbReference type="STRING" id="88036.D8RTL1"/>
<feature type="domain" description="Methyltransferase" evidence="1">
    <location>
        <begin position="117"/>
        <end position="287"/>
    </location>
</feature>
<evidence type="ECO:0000313" key="2">
    <source>
        <dbReference type="EMBL" id="EFJ24694.1"/>
    </source>
</evidence>
<dbReference type="Proteomes" id="UP000001514">
    <property type="component" value="Unassembled WGS sequence"/>
</dbReference>
<dbReference type="InterPro" id="IPR025714">
    <property type="entry name" value="Methyltranfer_dom"/>
</dbReference>
<name>D8RTL1_SELML</name>
<dbReference type="KEGG" id="smo:SELMODRAFT_101072"/>
<proteinExistence type="predicted"/>
<dbReference type="Pfam" id="PF13679">
    <property type="entry name" value="Methyltransf_32"/>
    <property type="match status" value="1"/>
</dbReference>
<dbReference type="InterPro" id="IPR052220">
    <property type="entry name" value="METTL25"/>
</dbReference>
<evidence type="ECO:0000259" key="1">
    <source>
        <dbReference type="Pfam" id="PF13679"/>
    </source>
</evidence>
<protein>
    <recommendedName>
        <fullName evidence="1">Methyltransferase domain-containing protein</fullName>
    </recommendedName>
</protein>
<dbReference type="InParanoid" id="D8RTL1"/>
<dbReference type="Gramene" id="EFJ24694">
    <property type="protein sequence ID" value="EFJ24694"/>
    <property type="gene ID" value="SELMODRAFT_101072"/>
</dbReference>
<sequence length="505" mass="56130">MEWEEERIVAHLEALVSFLRRHERLWRAHVVEFFQGRLWEILDTQWLLALRNASMEDLLLLPSHISKDCWPKTLQDFLADARSLSLSRELMETSKVLPFTKPCGSLPSVITQGVNAKKLHEIERLSSLIVNISRVVNATEIVDVGAGQGYLAQVLAFHHKLPVVAVDCSAHNTTVTNKRADRIQRYYASRSGKLDIVLHTGRAANPGPKTATCLLGSGNENVSLDAFLSSISIRKEDEQRSHEQHSIVLAGLHACGDLSANMLRTFVNRQDVTAVISVGCCYNLLSENDDKCGFPLSRGVKRLNLRLGGAGRDLGCQSAHRWKDIGCEMAVANFDVHAFRAAFQILLHRFYPGIAVTSPSVGRIGKAKRRKQMRKPSSECQACHGKGGDDAGKFVAFQHYSAEALKRLGLPEVSREDLAEIWKEVEPFQALVSPFWSLRSAIAPVLETLLLMDRLLYLKEQESEVPSFSAMLLPVFDPCVSPRNMAVVATRRKSGDKTSSESLLG</sequence>
<dbReference type="eggNOG" id="KOG2651">
    <property type="taxonomic scope" value="Eukaryota"/>
</dbReference>
<dbReference type="PANTHER" id="PTHR12496">
    <property type="entry name" value="CGI-41 METHYLTRANSFERASE"/>
    <property type="match status" value="1"/>
</dbReference>
<organism evidence="3">
    <name type="scientific">Selaginella moellendorffii</name>
    <name type="common">Spikemoss</name>
    <dbReference type="NCBI Taxonomy" id="88036"/>
    <lineage>
        <taxon>Eukaryota</taxon>
        <taxon>Viridiplantae</taxon>
        <taxon>Streptophyta</taxon>
        <taxon>Embryophyta</taxon>
        <taxon>Tracheophyta</taxon>
        <taxon>Lycopodiopsida</taxon>
        <taxon>Selaginellales</taxon>
        <taxon>Selaginellaceae</taxon>
        <taxon>Selaginella</taxon>
    </lineage>
</organism>
<dbReference type="Gene3D" id="3.40.50.150">
    <property type="entry name" value="Vaccinia Virus protein VP39"/>
    <property type="match status" value="1"/>
</dbReference>
<dbReference type="HOGENOM" id="CLU_016581_0_1_1"/>
<dbReference type="InterPro" id="IPR029063">
    <property type="entry name" value="SAM-dependent_MTases_sf"/>
</dbReference>
<dbReference type="OMA" id="IVGLHPC"/>